<sequence length="68" mass="8006">MLVMIPLSQLQLEFSAVFTLYQKILSLLLSWASLLFLHYIRRFSTFYRVGILCFTLCIEVPDLLICIF</sequence>
<name>A0A8T0F7L0_ARGBR</name>
<reference evidence="2" key="1">
    <citation type="journal article" date="2020" name="bioRxiv">
        <title>Chromosome-level reference genome of the European wasp spider Argiope bruennichi: a resource for studies on range expansion and evolutionary adaptation.</title>
        <authorList>
            <person name="Sheffer M.M."/>
            <person name="Hoppe A."/>
            <person name="Krehenwinkel H."/>
            <person name="Uhl G."/>
            <person name="Kuss A.W."/>
            <person name="Jensen L."/>
            <person name="Jensen C."/>
            <person name="Gillespie R.G."/>
            <person name="Hoff K.J."/>
            <person name="Prost S."/>
        </authorList>
    </citation>
    <scope>NUCLEOTIDE SEQUENCE</scope>
</reference>
<reference evidence="2" key="2">
    <citation type="submission" date="2020-06" db="EMBL/GenBank/DDBJ databases">
        <authorList>
            <person name="Sheffer M."/>
        </authorList>
    </citation>
    <scope>NUCLEOTIDE SEQUENCE</scope>
</reference>
<accession>A0A8T0F7L0</accession>
<dbReference type="AlphaFoldDB" id="A0A8T0F7L0"/>
<feature type="transmembrane region" description="Helical" evidence="1">
    <location>
        <begin position="20"/>
        <end position="40"/>
    </location>
</feature>
<gene>
    <name evidence="2" type="ORF">HNY73_010943</name>
</gene>
<comment type="caution">
    <text evidence="2">The sequence shown here is derived from an EMBL/GenBank/DDBJ whole genome shotgun (WGS) entry which is preliminary data.</text>
</comment>
<keyword evidence="1" id="KW-1133">Transmembrane helix</keyword>
<dbReference type="EMBL" id="JABXBU010000030">
    <property type="protein sequence ID" value="KAF8785400.1"/>
    <property type="molecule type" value="Genomic_DNA"/>
</dbReference>
<evidence type="ECO:0000313" key="3">
    <source>
        <dbReference type="Proteomes" id="UP000807504"/>
    </source>
</evidence>
<evidence type="ECO:0000256" key="1">
    <source>
        <dbReference type="SAM" id="Phobius"/>
    </source>
</evidence>
<keyword evidence="3" id="KW-1185">Reference proteome</keyword>
<evidence type="ECO:0000313" key="2">
    <source>
        <dbReference type="EMBL" id="KAF8785400.1"/>
    </source>
</evidence>
<keyword evidence="1" id="KW-0472">Membrane</keyword>
<keyword evidence="1" id="KW-0812">Transmembrane</keyword>
<proteinExistence type="predicted"/>
<protein>
    <submittedName>
        <fullName evidence="2">Uncharacterized protein</fullName>
    </submittedName>
</protein>
<dbReference type="Proteomes" id="UP000807504">
    <property type="component" value="Unassembled WGS sequence"/>
</dbReference>
<organism evidence="2 3">
    <name type="scientific">Argiope bruennichi</name>
    <name type="common">Wasp spider</name>
    <name type="synonym">Aranea bruennichi</name>
    <dbReference type="NCBI Taxonomy" id="94029"/>
    <lineage>
        <taxon>Eukaryota</taxon>
        <taxon>Metazoa</taxon>
        <taxon>Ecdysozoa</taxon>
        <taxon>Arthropoda</taxon>
        <taxon>Chelicerata</taxon>
        <taxon>Arachnida</taxon>
        <taxon>Araneae</taxon>
        <taxon>Araneomorphae</taxon>
        <taxon>Entelegynae</taxon>
        <taxon>Araneoidea</taxon>
        <taxon>Araneidae</taxon>
        <taxon>Argiope</taxon>
    </lineage>
</organism>